<gene>
    <name evidence="5" type="ORF">HYG85_07410</name>
</gene>
<dbReference type="GO" id="GO:0003700">
    <property type="term" value="F:DNA-binding transcription factor activity"/>
    <property type="evidence" value="ECO:0007669"/>
    <property type="project" value="InterPro"/>
</dbReference>
<protein>
    <submittedName>
        <fullName evidence="5">Helix-turn-helix domain-containing protein</fullName>
    </submittedName>
</protein>
<dbReference type="EMBL" id="CP058561">
    <property type="protein sequence ID" value="QUH28747.1"/>
    <property type="molecule type" value="Genomic_DNA"/>
</dbReference>
<dbReference type="Gene3D" id="1.10.10.60">
    <property type="entry name" value="Homeodomain-like"/>
    <property type="match status" value="2"/>
</dbReference>
<dbReference type="SUPFAM" id="SSF51215">
    <property type="entry name" value="Regulatory protein AraC"/>
    <property type="match status" value="1"/>
</dbReference>
<dbReference type="PANTHER" id="PTHR43280">
    <property type="entry name" value="ARAC-FAMILY TRANSCRIPTIONAL REGULATOR"/>
    <property type="match status" value="1"/>
</dbReference>
<dbReference type="InterPro" id="IPR037923">
    <property type="entry name" value="HTH-like"/>
</dbReference>
<dbReference type="InterPro" id="IPR018060">
    <property type="entry name" value="HTH_AraC"/>
</dbReference>
<dbReference type="GO" id="GO:0043565">
    <property type="term" value="F:sequence-specific DNA binding"/>
    <property type="evidence" value="ECO:0007669"/>
    <property type="project" value="InterPro"/>
</dbReference>
<dbReference type="PROSITE" id="PS00041">
    <property type="entry name" value="HTH_ARAC_FAMILY_1"/>
    <property type="match status" value="1"/>
</dbReference>
<dbReference type="KEGG" id="vgu:HYG85_07410"/>
<dbReference type="Proteomes" id="UP000677305">
    <property type="component" value="Chromosome"/>
</dbReference>
<dbReference type="InterPro" id="IPR003313">
    <property type="entry name" value="AraC-bd"/>
</dbReference>
<accession>A0A8J8SBJ6</accession>
<evidence type="ECO:0000313" key="6">
    <source>
        <dbReference type="Proteomes" id="UP000677305"/>
    </source>
</evidence>
<keyword evidence="2" id="KW-0238">DNA-binding</keyword>
<evidence type="ECO:0000313" key="5">
    <source>
        <dbReference type="EMBL" id="QUH28747.1"/>
    </source>
</evidence>
<dbReference type="SUPFAM" id="SSF46689">
    <property type="entry name" value="Homeodomain-like"/>
    <property type="match status" value="2"/>
</dbReference>
<evidence type="ECO:0000256" key="1">
    <source>
        <dbReference type="ARBA" id="ARBA00023015"/>
    </source>
</evidence>
<evidence type="ECO:0000256" key="3">
    <source>
        <dbReference type="ARBA" id="ARBA00023163"/>
    </source>
</evidence>
<dbReference type="InterPro" id="IPR009057">
    <property type="entry name" value="Homeodomain-like_sf"/>
</dbReference>
<dbReference type="RefSeq" id="WP_212692956.1">
    <property type="nucleotide sequence ID" value="NZ_CP058561.1"/>
</dbReference>
<keyword evidence="1" id="KW-0805">Transcription regulation</keyword>
<name>A0A8J8SBJ6_9FIRM</name>
<dbReference type="PANTHER" id="PTHR43280:SF34">
    <property type="entry name" value="ARAC-FAMILY TRANSCRIPTIONAL REGULATOR"/>
    <property type="match status" value="1"/>
</dbReference>
<dbReference type="Pfam" id="PF02311">
    <property type="entry name" value="AraC_binding"/>
    <property type="match status" value="1"/>
</dbReference>
<keyword evidence="6" id="KW-1185">Reference proteome</keyword>
<dbReference type="InterPro" id="IPR014710">
    <property type="entry name" value="RmlC-like_jellyroll"/>
</dbReference>
<dbReference type="PROSITE" id="PS01124">
    <property type="entry name" value="HTH_ARAC_FAMILY_2"/>
    <property type="match status" value="1"/>
</dbReference>
<organism evidence="5 6">
    <name type="scientific">Vallitalea guaymasensis</name>
    <dbReference type="NCBI Taxonomy" id="1185412"/>
    <lineage>
        <taxon>Bacteria</taxon>
        <taxon>Bacillati</taxon>
        <taxon>Bacillota</taxon>
        <taxon>Clostridia</taxon>
        <taxon>Lachnospirales</taxon>
        <taxon>Vallitaleaceae</taxon>
        <taxon>Vallitalea</taxon>
    </lineage>
</organism>
<dbReference type="InterPro" id="IPR018062">
    <property type="entry name" value="HTH_AraC-typ_CS"/>
</dbReference>
<sequence>MNSINNLNHLIPDFLHIANRYCNKNWSVPIATRNFHNLLFVVSGEGISYSKGKEYKLSSGMLIYHSPGETYGYSTSQSNPMHCYGINFHVLEAMFSGGKWITNNIEQLPFNNKSNIPSKGILNKYFEDLSTVWEEGGNNNLLKCRSIFLNILYELYTQSLLEDNIDNTIKKIKDVIVYIRKNYKSQITLGYLASLIDLNPKYFGSLFKKHTGYTPIDYLTKVRIEKAKEYLGIGYSVSETSVLVGYNDPFYFSKVFKKATGIAPREYAKKPLHFC</sequence>
<feature type="domain" description="HTH araC/xylS-type" evidence="4">
    <location>
        <begin position="173"/>
        <end position="270"/>
    </location>
</feature>
<reference evidence="5 6" key="1">
    <citation type="submission" date="2020-07" db="EMBL/GenBank/DDBJ databases">
        <title>Vallitalea guaymasensis genome.</title>
        <authorList>
            <person name="Postec A."/>
        </authorList>
    </citation>
    <scope>NUCLEOTIDE SEQUENCE [LARGE SCALE GENOMIC DNA]</scope>
    <source>
        <strain evidence="5 6">Ra1766G1</strain>
    </source>
</reference>
<proteinExistence type="predicted"/>
<keyword evidence="3" id="KW-0804">Transcription</keyword>
<dbReference type="Gene3D" id="2.60.120.10">
    <property type="entry name" value="Jelly Rolls"/>
    <property type="match status" value="1"/>
</dbReference>
<dbReference type="Pfam" id="PF12833">
    <property type="entry name" value="HTH_18"/>
    <property type="match status" value="1"/>
</dbReference>
<evidence type="ECO:0000259" key="4">
    <source>
        <dbReference type="PROSITE" id="PS01124"/>
    </source>
</evidence>
<dbReference type="SMART" id="SM00342">
    <property type="entry name" value="HTH_ARAC"/>
    <property type="match status" value="1"/>
</dbReference>
<evidence type="ECO:0000256" key="2">
    <source>
        <dbReference type="ARBA" id="ARBA00023125"/>
    </source>
</evidence>
<dbReference type="AlphaFoldDB" id="A0A8J8SBJ6"/>